<protein>
    <submittedName>
        <fullName evidence="3">Uncharacterized protein</fullName>
    </submittedName>
</protein>
<sequence>MSRPHAVVSAVLALLLLLGFPAAAEPWTEPGFGVTLEPPAGAEAVVPSPPGSQGAWRLDDGSLLRVRLLESDTPIGRLERTQAFSWAGLTMARMKSVWLDERRVAGREGLVQVLELEKVESRFLPASVRRGVLTYGQAIFRLDPFHVAVAELFVEGEAAAATRPRLLALADGLSLVEPPVMMDRRRAAVAAAAGFLRGLDRAGALRDLPPVLRYEVGPPAGEAGLSGRGTRELVTEPQAVQGSGVALPEPGAVAGWLVGLRGDGGALSILDKAYASLDGEGEAWMRRTTTRDRAAADPAGATGLRVARRTGARSGPTLEVVVTDPPRGGSGGDPEESFRTWTLLERMPDGLIDELPVDVSPRDVYLNRLDLLVLPELLPRDAAATFAFYALDPESLKLALRLYRVEPLPGGGVDVYERPTLAADPVRHRIDASGRRVEIVQPTGLTFSLSES</sequence>
<dbReference type="Proteomes" id="UP000007881">
    <property type="component" value="Chromosome"/>
</dbReference>
<gene>
    <name evidence="3" type="ordered locus">PSMK_17520</name>
</gene>
<organism evidence="3 4">
    <name type="scientific">Phycisphaera mikurensis (strain NBRC 102666 / KCTC 22515 / FYK2301M01)</name>
    <dbReference type="NCBI Taxonomy" id="1142394"/>
    <lineage>
        <taxon>Bacteria</taxon>
        <taxon>Pseudomonadati</taxon>
        <taxon>Planctomycetota</taxon>
        <taxon>Phycisphaerae</taxon>
        <taxon>Phycisphaerales</taxon>
        <taxon>Phycisphaeraceae</taxon>
        <taxon>Phycisphaera</taxon>
    </lineage>
</organism>
<dbReference type="HOGENOM" id="CLU_605276_0_0_0"/>
<keyword evidence="4" id="KW-1185">Reference proteome</keyword>
<accession>I0IF73</accession>
<dbReference type="STRING" id="1142394.PSMK_17520"/>
<feature type="signal peptide" evidence="2">
    <location>
        <begin position="1"/>
        <end position="24"/>
    </location>
</feature>
<keyword evidence="2" id="KW-0732">Signal</keyword>
<dbReference type="KEGG" id="phm:PSMK_17520"/>
<evidence type="ECO:0000256" key="2">
    <source>
        <dbReference type="SAM" id="SignalP"/>
    </source>
</evidence>
<dbReference type="AlphaFoldDB" id="I0IF73"/>
<evidence type="ECO:0000313" key="4">
    <source>
        <dbReference type="Proteomes" id="UP000007881"/>
    </source>
</evidence>
<evidence type="ECO:0000256" key="1">
    <source>
        <dbReference type="SAM" id="MobiDB-lite"/>
    </source>
</evidence>
<feature type="region of interest" description="Disordered" evidence="1">
    <location>
        <begin position="313"/>
        <end position="335"/>
    </location>
</feature>
<reference evidence="3 4" key="1">
    <citation type="submission" date="2012-02" db="EMBL/GenBank/DDBJ databases">
        <title>Complete genome sequence of Phycisphaera mikurensis NBRC 102666.</title>
        <authorList>
            <person name="Ankai A."/>
            <person name="Hosoyama A."/>
            <person name="Terui Y."/>
            <person name="Sekine M."/>
            <person name="Fukai R."/>
            <person name="Kato Y."/>
            <person name="Nakamura S."/>
            <person name="Yamada-Narita S."/>
            <person name="Kawakoshi A."/>
            <person name="Fukunaga Y."/>
            <person name="Yamazaki S."/>
            <person name="Fujita N."/>
        </authorList>
    </citation>
    <scope>NUCLEOTIDE SEQUENCE [LARGE SCALE GENOMIC DNA]</scope>
    <source>
        <strain evidence="4">NBRC 102666 / KCTC 22515 / FYK2301M01</strain>
    </source>
</reference>
<feature type="chain" id="PRO_5003628785" evidence="2">
    <location>
        <begin position="25"/>
        <end position="452"/>
    </location>
</feature>
<evidence type="ECO:0000313" key="3">
    <source>
        <dbReference type="EMBL" id="BAM03911.1"/>
    </source>
</evidence>
<dbReference type="RefSeq" id="WP_014437129.1">
    <property type="nucleotide sequence ID" value="NC_017080.1"/>
</dbReference>
<dbReference type="EMBL" id="AP012338">
    <property type="protein sequence ID" value="BAM03911.1"/>
    <property type="molecule type" value="Genomic_DNA"/>
</dbReference>
<name>I0IF73_PHYMF</name>
<proteinExistence type="predicted"/>